<evidence type="ECO:0000313" key="1">
    <source>
        <dbReference type="EMBL" id="KAJ6255868.1"/>
    </source>
</evidence>
<gene>
    <name evidence="1" type="ORF">Dda_9327</name>
</gene>
<comment type="caution">
    <text evidence="1">The sequence shown here is derived from an EMBL/GenBank/DDBJ whole genome shotgun (WGS) entry which is preliminary data.</text>
</comment>
<dbReference type="EMBL" id="JAQGDS010000017">
    <property type="protein sequence ID" value="KAJ6255868.1"/>
    <property type="molecule type" value="Genomic_DNA"/>
</dbReference>
<sequence length="358" mass="40435">MAEGVEFAKEHYMVIGKCTTYFSQRFESNQFNTKVVGRNLERDLSAEIKETLAPDNGVLETRLKNTSENPKYSKRVLRGTLLDGLRAIKCASANEILFQMHPDPDRYPKYPHHRTTEARNRTDYREIRGPDAIANPNYRRIFSLYAQRARHWVTLCNDCRCLGNTPIIVPNYQPVRDPLYQLAAVAAAEMDRPRCRNWDYATVCRAWYRCRCNVQRKLLPGSGNETEVDDVEAILSGLKGLLKGQSAVLGGKPTFRDYSEDISSGPASVQVHNALPMAEHKEQVPGSEEPYYIEGSSVSREGTWDWLRSPLLGIGAAWVIHSIGMDALSKSRSSISSIFKRSKYTAPDVADRNSSIQK</sequence>
<accession>A0AAD6IPD6</accession>
<proteinExistence type="predicted"/>
<name>A0AAD6IPD6_DREDA</name>
<organism evidence="1 2">
    <name type="scientific">Drechslerella dactyloides</name>
    <name type="common">Nematode-trapping fungus</name>
    <name type="synonym">Arthrobotrys dactyloides</name>
    <dbReference type="NCBI Taxonomy" id="74499"/>
    <lineage>
        <taxon>Eukaryota</taxon>
        <taxon>Fungi</taxon>
        <taxon>Dikarya</taxon>
        <taxon>Ascomycota</taxon>
        <taxon>Pezizomycotina</taxon>
        <taxon>Orbiliomycetes</taxon>
        <taxon>Orbiliales</taxon>
        <taxon>Orbiliaceae</taxon>
        <taxon>Drechslerella</taxon>
    </lineage>
</organism>
<protein>
    <submittedName>
        <fullName evidence="1">Uncharacterized protein</fullName>
    </submittedName>
</protein>
<dbReference type="Proteomes" id="UP001221413">
    <property type="component" value="Unassembled WGS sequence"/>
</dbReference>
<reference evidence="1" key="1">
    <citation type="submission" date="2023-01" db="EMBL/GenBank/DDBJ databases">
        <title>The chitinases involved in constricting ring structure development in the nematode-trapping fungus Drechslerella dactyloides.</title>
        <authorList>
            <person name="Wang R."/>
            <person name="Zhang L."/>
            <person name="Tang P."/>
            <person name="Li S."/>
            <person name="Liang L."/>
        </authorList>
    </citation>
    <scope>NUCLEOTIDE SEQUENCE</scope>
    <source>
        <strain evidence="1">YMF1.00031</strain>
    </source>
</reference>
<dbReference type="AlphaFoldDB" id="A0AAD6IPD6"/>
<keyword evidence="2" id="KW-1185">Reference proteome</keyword>
<evidence type="ECO:0000313" key="2">
    <source>
        <dbReference type="Proteomes" id="UP001221413"/>
    </source>
</evidence>